<reference evidence="1 2" key="1">
    <citation type="submission" date="2013-09" db="EMBL/GenBank/DDBJ databases">
        <authorList>
            <person name="Zeng Z."/>
            <person name="Chen C."/>
        </authorList>
    </citation>
    <scope>NUCLEOTIDE SEQUENCE [LARGE SCALE GENOMIC DNA]</scope>
    <source>
        <strain evidence="1 2">WB 3.3-2</strain>
    </source>
</reference>
<evidence type="ECO:0000313" key="1">
    <source>
        <dbReference type="EMBL" id="KGO85512.1"/>
    </source>
</evidence>
<dbReference type="EMBL" id="JRLX01000020">
    <property type="protein sequence ID" value="KGO85512.1"/>
    <property type="molecule type" value="Genomic_DNA"/>
</dbReference>
<dbReference type="Pfam" id="PF09954">
    <property type="entry name" value="DUF2188"/>
    <property type="match status" value="1"/>
</dbReference>
<keyword evidence="2" id="KW-1185">Reference proteome</keyword>
<protein>
    <recommendedName>
        <fullName evidence="3">DUF2188 domain-containing protein</fullName>
    </recommendedName>
</protein>
<proteinExistence type="predicted"/>
<comment type="caution">
    <text evidence="1">The sequence shown here is derived from an EMBL/GenBank/DDBJ whole genome shotgun (WGS) entry which is preliminary data.</text>
</comment>
<evidence type="ECO:0008006" key="3">
    <source>
        <dbReference type="Google" id="ProtNLM"/>
    </source>
</evidence>
<dbReference type="OrthoDB" id="8858565at2"/>
<dbReference type="eggNOG" id="ENOG50312AS">
    <property type="taxonomic scope" value="Bacteria"/>
</dbReference>
<name>A0A0A2LYQ1_9FLAO</name>
<gene>
    <name evidence="1" type="ORF">Q765_15940</name>
</gene>
<accession>A0A0A2LYQ1</accession>
<sequence>MATRKTYHVTHVNGHWQGKLEGAERASVTSDHKDEAVAKTVEIAKKNLPSSVRIHKLDGTIEDERTFMDDPYPPKG</sequence>
<evidence type="ECO:0000313" key="2">
    <source>
        <dbReference type="Proteomes" id="UP000030152"/>
    </source>
</evidence>
<dbReference type="RefSeq" id="WP_020214637.1">
    <property type="nucleotide sequence ID" value="NZ_JRLX01000020.1"/>
</dbReference>
<dbReference type="Proteomes" id="UP000030152">
    <property type="component" value="Unassembled WGS sequence"/>
</dbReference>
<dbReference type="AlphaFoldDB" id="A0A0A2LYQ1"/>
<organism evidence="1 2">
    <name type="scientific">Flavobacterium rivuli WB 3.3-2 = DSM 21788</name>
    <dbReference type="NCBI Taxonomy" id="1121895"/>
    <lineage>
        <taxon>Bacteria</taxon>
        <taxon>Pseudomonadati</taxon>
        <taxon>Bacteroidota</taxon>
        <taxon>Flavobacteriia</taxon>
        <taxon>Flavobacteriales</taxon>
        <taxon>Flavobacteriaceae</taxon>
        <taxon>Flavobacterium</taxon>
    </lineage>
</organism>
<dbReference type="InterPro" id="IPR018691">
    <property type="entry name" value="DUF2188"/>
</dbReference>